<dbReference type="Proteomes" id="UP001209854">
    <property type="component" value="Unassembled WGS sequence"/>
</dbReference>
<proteinExistence type="predicted"/>
<dbReference type="RefSeq" id="WP_262567582.1">
    <property type="nucleotide sequence ID" value="NZ_JAPFCC010000001.1"/>
</dbReference>
<dbReference type="InterPro" id="IPR027798">
    <property type="entry name" value="Ub_Mut7C"/>
</dbReference>
<evidence type="ECO:0000259" key="2">
    <source>
        <dbReference type="Pfam" id="PF14451"/>
    </source>
</evidence>
<name>A0ABT3MTE0_9GAMM</name>
<feature type="domain" description="Mut7-C RNAse" evidence="1">
    <location>
        <begin position="106"/>
        <end position="246"/>
    </location>
</feature>
<evidence type="ECO:0000259" key="1">
    <source>
        <dbReference type="Pfam" id="PF01927"/>
    </source>
</evidence>
<gene>
    <name evidence="3" type="ORF">NX722_08220</name>
</gene>
<evidence type="ECO:0000313" key="3">
    <source>
        <dbReference type="EMBL" id="MCW7552632.1"/>
    </source>
</evidence>
<dbReference type="Pfam" id="PF14451">
    <property type="entry name" value="Ub-Mut7C"/>
    <property type="match status" value="1"/>
</dbReference>
<evidence type="ECO:0000313" key="4">
    <source>
        <dbReference type="Proteomes" id="UP001209854"/>
    </source>
</evidence>
<keyword evidence="4" id="KW-1185">Reference proteome</keyword>
<accession>A0ABT3MTE0</accession>
<dbReference type="Pfam" id="PF01927">
    <property type="entry name" value="Mut7-C"/>
    <property type="match status" value="1"/>
</dbReference>
<reference evidence="3 4" key="1">
    <citation type="submission" date="2022-10" db="EMBL/GenBank/DDBJ databases">
        <title>High-quality genome sequences of two octocoral-associated bacteria, Endozoicomonas euniceicola EF212 and Endozoicomonas gorgoniicola PS125.</title>
        <authorList>
            <person name="Chiou Y.-J."/>
            <person name="Chen Y.-H."/>
        </authorList>
    </citation>
    <scope>NUCLEOTIDE SEQUENCE [LARGE SCALE GENOMIC DNA]</scope>
    <source>
        <strain evidence="3 4">PS125</strain>
    </source>
</reference>
<dbReference type="PANTHER" id="PTHR39081">
    <property type="entry name" value="MUT7-C DOMAIN-CONTAINING PROTEIN"/>
    <property type="match status" value="1"/>
</dbReference>
<organism evidence="3 4">
    <name type="scientific">Endozoicomonas gorgoniicola</name>
    <dbReference type="NCBI Taxonomy" id="1234144"/>
    <lineage>
        <taxon>Bacteria</taxon>
        <taxon>Pseudomonadati</taxon>
        <taxon>Pseudomonadota</taxon>
        <taxon>Gammaproteobacteria</taxon>
        <taxon>Oceanospirillales</taxon>
        <taxon>Endozoicomonadaceae</taxon>
        <taxon>Endozoicomonas</taxon>
    </lineage>
</organism>
<comment type="caution">
    <text evidence="3">The sequence shown here is derived from an EMBL/GenBank/DDBJ whole genome shotgun (WGS) entry which is preliminary data.</text>
</comment>
<feature type="domain" description="Ubiquitin Mut7-C" evidence="2">
    <location>
        <begin position="12"/>
        <end position="89"/>
    </location>
</feature>
<protein>
    <submittedName>
        <fullName evidence="3">Mut7-C ubiquitin/RNAse domain-containing protein</fullName>
    </submittedName>
</protein>
<dbReference type="PANTHER" id="PTHR39081:SF1">
    <property type="entry name" value="MUT7-C RNASE DOMAIN-CONTAINING PROTEIN"/>
    <property type="match status" value="1"/>
</dbReference>
<sequence>MAQAHRFIQRQTRFRFYAELNDYLPVAYRYQIKPYTFIGTPSVKDAIEAQQVPHTEVDLILIDSQSSGFDKQIEGGEQVSVYPVFERLDLEGLQKLRPAPLRTPCFIADVHLGKLARYLRILGFDTLYRNDYSDHEIVDIALKEHRIILTRDLGILKYHQVTHGYWPRNIHPRLQLKEVIEALQLDKQFKPFTRCSTCNDRLVPVPAEQVRHRLQEQTRLYYTEFYQCRGCQQVYWKGSHYHKLRAWLRV</sequence>
<dbReference type="EMBL" id="JAPFCC010000001">
    <property type="protein sequence ID" value="MCW7552632.1"/>
    <property type="molecule type" value="Genomic_DNA"/>
</dbReference>
<dbReference type="InterPro" id="IPR002782">
    <property type="entry name" value="Mut7-C_RNAse_dom"/>
</dbReference>